<proteinExistence type="predicted"/>
<keyword evidence="3" id="KW-1185">Reference proteome</keyword>
<dbReference type="RefSeq" id="WP_305027540.1">
    <property type="nucleotide sequence ID" value="NZ_JAUQTA010000001.1"/>
</dbReference>
<dbReference type="Proteomes" id="UP001233314">
    <property type="component" value="Unassembled WGS sequence"/>
</dbReference>
<gene>
    <name evidence="2" type="ORF">Q5722_07255</name>
</gene>
<name>A0ABT9B027_9ACTN</name>
<sequence length="321" mass="35668">MSIVELAPEGLPVGDDLGWPLLPETHPLMPRSTARRGTRRMAPSMREAVGRSLTRQQTIDLIASGDLDPSRCRVIWNVNDKPVIHPIGEVKVPSLRGLRPARRIGTFKGAESRIAMLPVMRGEYATMLELESQLELAHATELVLDPKVTEIFSQPFAMVWRHRDGSVVHFPDLATIRDGRLVVHAVKPDDRAAEEWNQRLFALVGETLGFGHIEFELLGSMSKQRQINLKRLAQYRHPNPTLYNWTQVVRPHRPRTIGGFYGIVRRHLGLEGIDFPAPGCPSLVGLHAACFAVARGFASLDLNEPISLHAALHWAETGGAA</sequence>
<comment type="caution">
    <text evidence="2">The sequence shown here is derived from an EMBL/GenBank/DDBJ whole genome shotgun (WGS) entry which is preliminary data.</text>
</comment>
<protein>
    <recommendedName>
        <fullName evidence="4">TnsA-like heteromeric transposase endonuclease subunit</fullName>
    </recommendedName>
</protein>
<evidence type="ECO:0008006" key="4">
    <source>
        <dbReference type="Google" id="ProtNLM"/>
    </source>
</evidence>
<feature type="region of interest" description="Disordered" evidence="1">
    <location>
        <begin position="24"/>
        <end position="50"/>
    </location>
</feature>
<evidence type="ECO:0000313" key="3">
    <source>
        <dbReference type="Proteomes" id="UP001233314"/>
    </source>
</evidence>
<evidence type="ECO:0000256" key="1">
    <source>
        <dbReference type="SAM" id="MobiDB-lite"/>
    </source>
</evidence>
<organism evidence="2 3">
    <name type="scientific">Nocardioides jiangxiensis</name>
    <dbReference type="NCBI Taxonomy" id="3064524"/>
    <lineage>
        <taxon>Bacteria</taxon>
        <taxon>Bacillati</taxon>
        <taxon>Actinomycetota</taxon>
        <taxon>Actinomycetes</taxon>
        <taxon>Propionibacteriales</taxon>
        <taxon>Nocardioidaceae</taxon>
        <taxon>Nocardioides</taxon>
    </lineage>
</organism>
<dbReference type="EMBL" id="JAUQTA010000001">
    <property type="protein sequence ID" value="MDO7868164.1"/>
    <property type="molecule type" value="Genomic_DNA"/>
</dbReference>
<accession>A0ABT9B027</accession>
<reference evidence="2 3" key="1">
    <citation type="submission" date="2023-07" db="EMBL/GenBank/DDBJ databases">
        <title>Nocardioides sp. nov WY-20 isolated from soil.</title>
        <authorList>
            <person name="Liu B."/>
            <person name="Wan Y."/>
        </authorList>
    </citation>
    <scope>NUCLEOTIDE SEQUENCE [LARGE SCALE GENOMIC DNA]</scope>
    <source>
        <strain evidence="2 3">WY-20</strain>
    </source>
</reference>
<evidence type="ECO:0000313" key="2">
    <source>
        <dbReference type="EMBL" id="MDO7868164.1"/>
    </source>
</evidence>